<dbReference type="Proteomes" id="UP000199533">
    <property type="component" value="Unassembled WGS sequence"/>
</dbReference>
<evidence type="ECO:0000256" key="1">
    <source>
        <dbReference type="SAM" id="Phobius"/>
    </source>
</evidence>
<reference evidence="3" key="1">
    <citation type="submission" date="2016-10" db="EMBL/GenBank/DDBJ databases">
        <authorList>
            <person name="Varghese N."/>
            <person name="Submissions S."/>
        </authorList>
    </citation>
    <scope>NUCLEOTIDE SEQUENCE [LARGE SCALE GENOMIC DNA]</scope>
    <source>
        <strain evidence="3">Nm69</strain>
    </source>
</reference>
<evidence type="ECO:0008006" key="4">
    <source>
        <dbReference type="Google" id="ProtNLM"/>
    </source>
</evidence>
<gene>
    <name evidence="2" type="ORF">SAMN05216302_102144</name>
</gene>
<keyword evidence="1" id="KW-0472">Membrane</keyword>
<accession>A0A1I4DIP5</accession>
<sequence length="397" mass="44528">MNALANIVKIYRALTDKEEHDSTLEGSLKVCDDETCAFLRSAVDESTSTDYGLVILSDTNDIHLNATVQVRLITPKCVPVFRNISSFLGNGSRLLEPIGNFYIIDDDWSSEDQPQPDEAANLEALHRIILQLSEAATVVDRDKGKLVFADGVGLVDLPINISLDDLKAVKPQNIEAFENFCSEPLHQKHRLEAVANVVIRRSRGIVSNNRIPHILQNLETVLSDIKSQHSVFLSAFSYEKVRDEIESLKIEYTTKIHKILSEIQGQLLGIPAATVIVATQMKKADLVNSSVFITNTAILLGAFIFGIFLIFLLVNQSHILEILKTEVERQKRQLRSELSDVEARFNDIFNLLQSRIRYQKIILWIVGFVVVIGLSLGGFVFWVQSSHAIITMLYSNK</sequence>
<dbReference type="EMBL" id="FOSP01000021">
    <property type="protein sequence ID" value="SFK92759.1"/>
    <property type="molecule type" value="Genomic_DNA"/>
</dbReference>
<keyword evidence="1" id="KW-1133">Transmembrane helix</keyword>
<dbReference type="OrthoDB" id="7553681at2"/>
<proteinExistence type="predicted"/>
<dbReference type="RefSeq" id="WP_090700764.1">
    <property type="nucleotide sequence ID" value="NZ_FOSP01000021.1"/>
</dbReference>
<keyword evidence="3" id="KW-1185">Reference proteome</keyword>
<keyword evidence="1" id="KW-0812">Transmembrane</keyword>
<evidence type="ECO:0000313" key="3">
    <source>
        <dbReference type="Proteomes" id="UP000199533"/>
    </source>
</evidence>
<name>A0A1I4DIP5_9PROT</name>
<protein>
    <recommendedName>
        <fullName evidence="4">Phage-related membrane protein</fullName>
    </recommendedName>
</protein>
<feature type="transmembrane region" description="Helical" evidence="1">
    <location>
        <begin position="291"/>
        <end position="314"/>
    </location>
</feature>
<dbReference type="AlphaFoldDB" id="A0A1I4DIP5"/>
<organism evidence="2 3">
    <name type="scientific">Nitrosomonas aestuarii</name>
    <dbReference type="NCBI Taxonomy" id="52441"/>
    <lineage>
        <taxon>Bacteria</taxon>
        <taxon>Pseudomonadati</taxon>
        <taxon>Pseudomonadota</taxon>
        <taxon>Betaproteobacteria</taxon>
        <taxon>Nitrosomonadales</taxon>
        <taxon>Nitrosomonadaceae</taxon>
        <taxon>Nitrosomonas</taxon>
    </lineage>
</organism>
<evidence type="ECO:0000313" key="2">
    <source>
        <dbReference type="EMBL" id="SFK92759.1"/>
    </source>
</evidence>
<feature type="transmembrane region" description="Helical" evidence="1">
    <location>
        <begin position="361"/>
        <end position="383"/>
    </location>
</feature>